<dbReference type="SMR" id="A0A0J6YG16"/>
<feature type="compositionally biased region" description="Polar residues" evidence="3">
    <location>
        <begin position="10"/>
        <end position="20"/>
    </location>
</feature>
<evidence type="ECO:0000313" key="5">
    <source>
        <dbReference type="EMBL" id="KMO71801.1"/>
    </source>
</evidence>
<evidence type="ECO:0000256" key="4">
    <source>
        <dbReference type="SAM" id="Phobius"/>
    </source>
</evidence>
<comment type="caution">
    <text evidence="5">The sequence shown here is derived from an EMBL/GenBank/DDBJ whole genome shotgun (WGS) entry which is preliminary data.</text>
</comment>
<evidence type="ECO:0000256" key="3">
    <source>
        <dbReference type="SAM" id="MobiDB-lite"/>
    </source>
</evidence>
<dbReference type="PANTHER" id="PTHR37042">
    <property type="entry name" value="OUTER MEMBRANE PROTEIN RV1973"/>
    <property type="match status" value="1"/>
</dbReference>
<dbReference type="STRING" id="37916.MCHLDSM_04393"/>
<evidence type="ECO:0000313" key="6">
    <source>
        <dbReference type="Proteomes" id="UP000036513"/>
    </source>
</evidence>
<proteinExistence type="predicted"/>
<keyword evidence="6" id="KW-1185">Reference proteome</keyword>
<dbReference type="EMBL" id="JYNL01000051">
    <property type="protein sequence ID" value="KMO71801.1"/>
    <property type="molecule type" value="Genomic_DNA"/>
</dbReference>
<feature type="transmembrane region" description="Helical" evidence="4">
    <location>
        <begin position="82"/>
        <end position="103"/>
    </location>
</feature>
<dbReference type="AlphaFoldDB" id="A0A0J6YG16"/>
<dbReference type="PANTHER" id="PTHR37042:SF4">
    <property type="entry name" value="OUTER MEMBRANE PROTEIN RV1973"/>
    <property type="match status" value="1"/>
</dbReference>
<accession>A0A0J6YG16</accession>
<gene>
    <name evidence="5" type="ORF">MCHLDSM_04393</name>
</gene>
<dbReference type="GO" id="GO:0016020">
    <property type="term" value="C:membrane"/>
    <property type="evidence" value="ECO:0007669"/>
    <property type="project" value="UniProtKB-SubCell"/>
</dbReference>
<sequence>MRLLSRVDKTSTTTDEQSLVGQAEAEAIEAEARAAQARARADELRERAALQSDDVSTSEPDDPGVSQGRAGARRWRPRPASLAAVVALLAGIALLVASGYLLWGHHLEQREQQRRAAFAAAASQAVVTLMSIDSAKAEDNVRQILDNSTGQFHDDFQAEAGDFVKTAQQSKAVTKASAQAVGVESMTSTTATVLVTAATTVSNSAGADQQPRNWRLSVDMVDDGQQIKLTKVEFVP</sequence>
<dbReference type="Proteomes" id="UP000036513">
    <property type="component" value="Unassembled WGS sequence"/>
</dbReference>
<evidence type="ECO:0000256" key="1">
    <source>
        <dbReference type="ARBA" id="ARBA00004370"/>
    </source>
</evidence>
<protein>
    <recommendedName>
        <fullName evidence="7">VirB8 protein</fullName>
    </recommendedName>
</protein>
<keyword evidence="4" id="KW-0812">Transmembrane</keyword>
<comment type="subcellular location">
    <subcellularLocation>
        <location evidence="1">Membrane</location>
    </subcellularLocation>
</comment>
<feature type="compositionally biased region" description="Basic and acidic residues" evidence="3">
    <location>
        <begin position="39"/>
        <end position="48"/>
    </location>
</feature>
<organism evidence="5 6">
    <name type="scientific">Mycolicibacterium chlorophenolicum</name>
    <dbReference type="NCBI Taxonomy" id="37916"/>
    <lineage>
        <taxon>Bacteria</taxon>
        <taxon>Bacillati</taxon>
        <taxon>Actinomycetota</taxon>
        <taxon>Actinomycetes</taxon>
        <taxon>Mycobacteriales</taxon>
        <taxon>Mycobacteriaceae</taxon>
        <taxon>Mycolicibacterium</taxon>
    </lineage>
</organism>
<evidence type="ECO:0008006" key="7">
    <source>
        <dbReference type="Google" id="ProtNLM"/>
    </source>
</evidence>
<feature type="region of interest" description="Disordered" evidence="3">
    <location>
        <begin position="1"/>
        <end position="73"/>
    </location>
</feature>
<keyword evidence="4" id="KW-1133">Transmembrane helix</keyword>
<name>A0A0J6YG16_9MYCO</name>
<evidence type="ECO:0000256" key="2">
    <source>
        <dbReference type="ARBA" id="ARBA00023136"/>
    </source>
</evidence>
<keyword evidence="2 4" id="KW-0472">Membrane</keyword>
<dbReference type="PATRIC" id="fig|37916.4.peg.4368"/>
<reference evidence="5 6" key="1">
    <citation type="journal article" date="2015" name="Genome Biol. Evol.">
        <title>Characterization of Three Mycobacterium spp. with Potential Use in Bioremediation by Genome Sequencing and Comparative Genomics.</title>
        <authorList>
            <person name="Das S."/>
            <person name="Pettersson B.M."/>
            <person name="Behra P.R."/>
            <person name="Ramesh M."/>
            <person name="Dasgupta S."/>
            <person name="Bhattacharya A."/>
            <person name="Kirsebom L.A."/>
        </authorList>
    </citation>
    <scope>NUCLEOTIDE SEQUENCE [LARGE SCALE GENOMIC DNA]</scope>
    <source>
        <strain evidence="5 6">DSM 43826</strain>
    </source>
</reference>
<dbReference type="RefSeq" id="WP_048471722.1">
    <property type="nucleotide sequence ID" value="NZ_JYNL01000051.1"/>
</dbReference>